<evidence type="ECO:0000313" key="10">
    <source>
        <dbReference type="Proteomes" id="UP000627984"/>
    </source>
</evidence>
<reference evidence="9" key="2">
    <citation type="submission" date="2022-09" db="EMBL/GenBank/DDBJ databases">
        <authorList>
            <person name="Sun Q."/>
            <person name="Ohkuma M."/>
        </authorList>
    </citation>
    <scope>NUCLEOTIDE SEQUENCE</scope>
    <source>
        <strain evidence="9">JCM 3093</strain>
    </source>
</reference>
<dbReference type="GO" id="GO:0050660">
    <property type="term" value="F:flavin adenine dinucleotide binding"/>
    <property type="evidence" value="ECO:0007669"/>
    <property type="project" value="InterPro"/>
</dbReference>
<dbReference type="InterPro" id="IPR000172">
    <property type="entry name" value="GMC_OxRdtase_N"/>
</dbReference>
<dbReference type="EMBL" id="BMQD01000006">
    <property type="protein sequence ID" value="GGK64340.1"/>
    <property type="molecule type" value="Genomic_DNA"/>
</dbReference>
<dbReference type="Gene3D" id="3.30.560.10">
    <property type="entry name" value="Glucose Oxidase, domain 3"/>
    <property type="match status" value="1"/>
</dbReference>
<dbReference type="PIRSF" id="PIRSF000137">
    <property type="entry name" value="Alcohol_oxidase"/>
    <property type="match status" value="1"/>
</dbReference>
<proteinExistence type="inferred from homology"/>
<evidence type="ECO:0000256" key="1">
    <source>
        <dbReference type="ARBA" id="ARBA00001974"/>
    </source>
</evidence>
<sequence length="543" mass="57343">MRMEYDYVIVGAGSAGCVLANRLSADPSVSVALLEAGGSDAKLEVRMPAGFAKLFKTPCDWNFTTAGQAGLSGRELYWPRGRMLGGSSSLNAQMWVRGHRADYDGWNVPGWSYDEVLPYFRRAERRVGSNRGGVYGGDGPIHISELRSPNVTTAAFLAACEELGLTRLEELNGPSNEGYCPTPVTQNRGRRWSAADAYLRPALRRPNLTVVTGAHARRVLLEGGRATGVEYGPGPGPGGSGGAAGPGGTVVRARREVILSAGAIGSPHLLMLSGVGPAGELRAEGVEPLRDLPQVGANLQDHLASGIFLQCPRPVTLAGAESVPNLLRFLIGRSGMLTSNVGEAVAFIRTGPAEPAPDIELIFAPGPFVDHGLTPPSGHGLTIASILLQPESRGRITLSGRDVVIDPGYLTAEADVRRQVAGLRRAKELFATAALAPFTGPPMAPYWGPETDEELVRWIRERSETLYHPVGTCRMGADEESVVDPSLRVRGISALRVADASVMPVINRGHTHAPTVMIAERAAELVAADRAAVGRTTGGAAVA</sequence>
<dbReference type="InterPro" id="IPR007867">
    <property type="entry name" value="GMC_OxRtase_C"/>
</dbReference>
<dbReference type="Proteomes" id="UP000627984">
    <property type="component" value="Unassembled WGS sequence"/>
</dbReference>
<evidence type="ECO:0000256" key="6">
    <source>
        <dbReference type="RuleBase" id="RU003968"/>
    </source>
</evidence>
<evidence type="ECO:0000256" key="5">
    <source>
        <dbReference type="PIRSR" id="PIRSR000137-1"/>
    </source>
</evidence>
<evidence type="ECO:0000313" key="9">
    <source>
        <dbReference type="EMBL" id="GGK64340.1"/>
    </source>
</evidence>
<dbReference type="SUPFAM" id="SSF54373">
    <property type="entry name" value="FAD-linked reductases, C-terminal domain"/>
    <property type="match status" value="1"/>
</dbReference>
<dbReference type="InterPro" id="IPR036188">
    <property type="entry name" value="FAD/NAD-bd_sf"/>
</dbReference>
<name>A0AA37F424_9ACTN</name>
<dbReference type="GO" id="GO:0016614">
    <property type="term" value="F:oxidoreductase activity, acting on CH-OH group of donors"/>
    <property type="evidence" value="ECO:0007669"/>
    <property type="project" value="InterPro"/>
</dbReference>
<gene>
    <name evidence="9" type="ORF">GCM10010126_24640</name>
</gene>
<comment type="similarity">
    <text evidence="2 6">Belongs to the GMC oxidoreductase family.</text>
</comment>
<protein>
    <submittedName>
        <fullName evidence="9">GMC-type oxidoreductase</fullName>
    </submittedName>
</protein>
<keyword evidence="4 6" id="KW-0274">FAD</keyword>
<evidence type="ECO:0000259" key="8">
    <source>
        <dbReference type="PROSITE" id="PS00624"/>
    </source>
</evidence>
<feature type="domain" description="Glucose-methanol-choline oxidoreductase N-terminal" evidence="8">
    <location>
        <begin position="262"/>
        <end position="276"/>
    </location>
</feature>
<evidence type="ECO:0000256" key="4">
    <source>
        <dbReference type="ARBA" id="ARBA00022827"/>
    </source>
</evidence>
<dbReference type="PROSITE" id="PS00624">
    <property type="entry name" value="GMC_OXRED_2"/>
    <property type="match status" value="1"/>
</dbReference>
<evidence type="ECO:0000259" key="7">
    <source>
        <dbReference type="PROSITE" id="PS00623"/>
    </source>
</evidence>
<dbReference type="Pfam" id="PF00732">
    <property type="entry name" value="GMC_oxred_N"/>
    <property type="match status" value="1"/>
</dbReference>
<dbReference type="AlphaFoldDB" id="A0AA37F424"/>
<feature type="active site" description="Proton donor" evidence="5">
    <location>
        <position position="468"/>
    </location>
</feature>
<feature type="domain" description="Glucose-methanol-choline oxidoreductase N-terminal" evidence="7">
    <location>
        <begin position="81"/>
        <end position="104"/>
    </location>
</feature>
<evidence type="ECO:0000256" key="2">
    <source>
        <dbReference type="ARBA" id="ARBA00010790"/>
    </source>
</evidence>
<comment type="caution">
    <text evidence="9">The sequence shown here is derived from an EMBL/GenBank/DDBJ whole genome shotgun (WGS) entry which is preliminary data.</text>
</comment>
<dbReference type="SUPFAM" id="SSF51905">
    <property type="entry name" value="FAD/NAD(P)-binding domain"/>
    <property type="match status" value="1"/>
</dbReference>
<feature type="active site" description="Proton acceptor" evidence="5">
    <location>
        <position position="510"/>
    </location>
</feature>
<keyword evidence="3 6" id="KW-0285">Flavoprotein</keyword>
<dbReference type="InterPro" id="IPR012132">
    <property type="entry name" value="GMC_OxRdtase"/>
</dbReference>
<dbReference type="PROSITE" id="PS00623">
    <property type="entry name" value="GMC_OXRED_1"/>
    <property type="match status" value="1"/>
</dbReference>
<dbReference type="Pfam" id="PF05199">
    <property type="entry name" value="GMC_oxred_C"/>
    <property type="match status" value="1"/>
</dbReference>
<dbReference type="Gene3D" id="3.50.50.60">
    <property type="entry name" value="FAD/NAD(P)-binding domain"/>
    <property type="match status" value="1"/>
</dbReference>
<dbReference type="PROSITE" id="PS51257">
    <property type="entry name" value="PROKAR_LIPOPROTEIN"/>
    <property type="match status" value="1"/>
</dbReference>
<evidence type="ECO:0000256" key="3">
    <source>
        <dbReference type="ARBA" id="ARBA00022630"/>
    </source>
</evidence>
<accession>A0AA37F424</accession>
<organism evidence="9 10">
    <name type="scientific">Planomonospora parontospora</name>
    <dbReference type="NCBI Taxonomy" id="58119"/>
    <lineage>
        <taxon>Bacteria</taxon>
        <taxon>Bacillati</taxon>
        <taxon>Actinomycetota</taxon>
        <taxon>Actinomycetes</taxon>
        <taxon>Streptosporangiales</taxon>
        <taxon>Streptosporangiaceae</taxon>
        <taxon>Planomonospora</taxon>
    </lineage>
</organism>
<comment type="cofactor">
    <cofactor evidence="1">
        <name>FAD</name>
        <dbReference type="ChEBI" id="CHEBI:57692"/>
    </cofactor>
</comment>
<reference evidence="9" key="1">
    <citation type="journal article" date="2014" name="Int. J. Syst. Evol. Microbiol.">
        <title>Complete genome sequence of Corynebacterium casei LMG S-19264T (=DSM 44701T), isolated from a smear-ripened cheese.</title>
        <authorList>
            <consortium name="US DOE Joint Genome Institute (JGI-PGF)"/>
            <person name="Walter F."/>
            <person name="Albersmeier A."/>
            <person name="Kalinowski J."/>
            <person name="Ruckert C."/>
        </authorList>
    </citation>
    <scope>NUCLEOTIDE SEQUENCE</scope>
    <source>
        <strain evidence="9">JCM 3093</strain>
    </source>
</reference>
<dbReference type="PANTHER" id="PTHR11552">
    <property type="entry name" value="GLUCOSE-METHANOL-CHOLINE GMC OXIDOREDUCTASE"/>
    <property type="match status" value="1"/>
</dbReference>
<dbReference type="PANTHER" id="PTHR11552:SF147">
    <property type="entry name" value="CHOLINE DEHYDROGENASE, MITOCHONDRIAL"/>
    <property type="match status" value="1"/>
</dbReference>